<accession>A0A835EJ72</accession>
<dbReference type="Pfam" id="PF13962">
    <property type="entry name" value="PGG"/>
    <property type="match status" value="1"/>
</dbReference>
<dbReference type="PANTHER" id="PTHR24186:SF50">
    <property type="entry name" value="ANKYRIN REPEAT-CONTAINING PROTEIN ITN1-LIKE ISOFORM X1"/>
    <property type="match status" value="1"/>
</dbReference>
<reference evidence="10" key="1">
    <citation type="submission" date="2020-07" db="EMBL/GenBank/DDBJ databases">
        <title>Genome sequence and genetic diversity analysis of an under-domesticated orphan crop, white fonio (Digitaria exilis).</title>
        <authorList>
            <person name="Bennetzen J.L."/>
            <person name="Chen S."/>
            <person name="Ma X."/>
            <person name="Wang X."/>
            <person name="Yssel A.E.J."/>
            <person name="Chaluvadi S.R."/>
            <person name="Johnson M."/>
            <person name="Gangashetty P."/>
            <person name="Hamidou F."/>
            <person name="Sanogo M.D."/>
            <person name="Zwaenepoel A."/>
            <person name="Wallace J."/>
            <person name="Van De Peer Y."/>
            <person name="Van Deynze A."/>
        </authorList>
    </citation>
    <scope>NUCLEOTIDE SEQUENCE</scope>
    <source>
        <tissue evidence="10">Leaves</tissue>
    </source>
</reference>
<dbReference type="Pfam" id="PF12796">
    <property type="entry name" value="Ank_2"/>
    <property type="match status" value="3"/>
</dbReference>
<feature type="repeat" description="ANK" evidence="7">
    <location>
        <begin position="78"/>
        <end position="99"/>
    </location>
</feature>
<evidence type="ECO:0000259" key="9">
    <source>
        <dbReference type="Pfam" id="PF13962"/>
    </source>
</evidence>
<feature type="transmembrane region" description="Helical" evidence="8">
    <location>
        <begin position="477"/>
        <end position="502"/>
    </location>
</feature>
<feature type="transmembrane region" description="Helical" evidence="8">
    <location>
        <begin position="537"/>
        <end position="557"/>
    </location>
</feature>
<evidence type="ECO:0000256" key="7">
    <source>
        <dbReference type="PROSITE-ProRule" id="PRU00023"/>
    </source>
</evidence>
<dbReference type="AlphaFoldDB" id="A0A835EJ72"/>
<evidence type="ECO:0000256" key="6">
    <source>
        <dbReference type="ARBA" id="ARBA00023136"/>
    </source>
</evidence>
<evidence type="ECO:0000313" key="11">
    <source>
        <dbReference type="Proteomes" id="UP000636709"/>
    </source>
</evidence>
<keyword evidence="4 8" id="KW-1133">Transmembrane helix</keyword>
<feature type="transmembrane region" description="Helical" evidence="8">
    <location>
        <begin position="400"/>
        <end position="423"/>
    </location>
</feature>
<evidence type="ECO:0000256" key="2">
    <source>
        <dbReference type="ARBA" id="ARBA00022692"/>
    </source>
</evidence>
<name>A0A835EJ72_9POAL</name>
<evidence type="ECO:0000256" key="5">
    <source>
        <dbReference type="ARBA" id="ARBA00023043"/>
    </source>
</evidence>
<evidence type="ECO:0000256" key="3">
    <source>
        <dbReference type="ARBA" id="ARBA00022737"/>
    </source>
</evidence>
<evidence type="ECO:0000256" key="8">
    <source>
        <dbReference type="SAM" id="Phobius"/>
    </source>
</evidence>
<dbReference type="PROSITE" id="PS50297">
    <property type="entry name" value="ANK_REP_REGION"/>
    <property type="match status" value="3"/>
</dbReference>
<dbReference type="PROSITE" id="PS50088">
    <property type="entry name" value="ANK_REPEAT"/>
    <property type="match status" value="3"/>
</dbReference>
<sequence length="592" mass="64393">MNPLLLAYACSGSLEKLIHLLTTAQSPPPAAQLLGGVTTEGDTVLHAVAKHGDGQNFLKCANYICGMARNLLFAPNNRGDTPLHYAVRAGNSKMVSCLIGLANSGEGCSSTVTNLLRMVNDRNETALHDAVRTGNKHMVELLLNIDPALARFPEEGSSPLYLAILLEKNIIVQTLYDKGRYNLSYAGANGQNALHAAVLRGPGHWWKPSLVCSQVLNANPYALFQSDHEGLYPIHVAASVGAKCNIVNFLEKCPSSAFLCDAKGRTFLHVAVVKRQAEIVRYACRNQSLKQILNMQDSDGNTALHLAVQSGNIVIFCALLGNRQVKLSVTNGKGQTPLDTSTYKITQGLYCVQSSEENIHFALTTVGARSGAIRQDHFHELELDDEGKEIEKVKDTTQTLAIASVLIATVTFGASFALPGGYRADDHNNGGTPTLAGRYTFDAFMIANALAFISSAIATIGLMRSGSPLFKPQSRKFYLGIVFHFMETSVTCLFAAFALGVYMVLAPVAHKTAITICVLCPIAVLCNKAECWLKWALLSWTLFLRMGLINGLISAAIRNAGILFTEFWPLLFIFGWPAYAKDHQLYNHQNHH</sequence>
<dbReference type="InterPro" id="IPR002110">
    <property type="entry name" value="Ankyrin_rpt"/>
</dbReference>
<dbReference type="Gene3D" id="1.25.40.20">
    <property type="entry name" value="Ankyrin repeat-containing domain"/>
    <property type="match status" value="2"/>
</dbReference>
<comment type="caution">
    <text evidence="10">The sequence shown here is derived from an EMBL/GenBank/DDBJ whole genome shotgun (WGS) entry which is preliminary data.</text>
</comment>
<dbReference type="GO" id="GO:0005886">
    <property type="term" value="C:plasma membrane"/>
    <property type="evidence" value="ECO:0007669"/>
    <property type="project" value="TreeGrafter"/>
</dbReference>
<dbReference type="Proteomes" id="UP000636709">
    <property type="component" value="Unassembled WGS sequence"/>
</dbReference>
<dbReference type="InterPro" id="IPR036770">
    <property type="entry name" value="Ankyrin_rpt-contain_sf"/>
</dbReference>
<comment type="subcellular location">
    <subcellularLocation>
        <location evidence="1">Membrane</location>
        <topology evidence="1">Multi-pass membrane protein</topology>
    </subcellularLocation>
</comment>
<dbReference type="PANTHER" id="PTHR24186">
    <property type="entry name" value="PROTEIN PHOSPHATASE 1 REGULATORY SUBUNIT"/>
    <property type="match status" value="1"/>
</dbReference>
<dbReference type="SUPFAM" id="SSF48403">
    <property type="entry name" value="Ankyrin repeat"/>
    <property type="match status" value="1"/>
</dbReference>
<feature type="transmembrane region" description="Helical" evidence="8">
    <location>
        <begin position="508"/>
        <end position="525"/>
    </location>
</feature>
<evidence type="ECO:0000313" key="10">
    <source>
        <dbReference type="EMBL" id="KAF8692036.1"/>
    </source>
</evidence>
<keyword evidence="6 8" id="KW-0472">Membrane</keyword>
<protein>
    <recommendedName>
        <fullName evidence="9">PGG domain-containing protein</fullName>
    </recommendedName>
</protein>
<keyword evidence="3" id="KW-0677">Repeat</keyword>
<feature type="transmembrane region" description="Helical" evidence="8">
    <location>
        <begin position="443"/>
        <end position="465"/>
    </location>
</feature>
<evidence type="ECO:0000256" key="1">
    <source>
        <dbReference type="ARBA" id="ARBA00004141"/>
    </source>
</evidence>
<keyword evidence="2 8" id="KW-0812">Transmembrane</keyword>
<dbReference type="SMART" id="SM00248">
    <property type="entry name" value="ANK"/>
    <property type="match status" value="7"/>
</dbReference>
<feature type="repeat" description="ANK" evidence="7">
    <location>
        <begin position="122"/>
        <end position="144"/>
    </location>
</feature>
<feature type="domain" description="PGG" evidence="9">
    <location>
        <begin position="391"/>
        <end position="504"/>
    </location>
</feature>
<feature type="repeat" description="ANK" evidence="7">
    <location>
        <begin position="299"/>
        <end position="332"/>
    </location>
</feature>
<dbReference type="InterPro" id="IPR026961">
    <property type="entry name" value="PGG_dom"/>
</dbReference>
<gene>
    <name evidence="10" type="ORF">HU200_039985</name>
</gene>
<dbReference type="EMBL" id="JACEFO010001953">
    <property type="protein sequence ID" value="KAF8692036.1"/>
    <property type="molecule type" value="Genomic_DNA"/>
</dbReference>
<feature type="transmembrane region" description="Helical" evidence="8">
    <location>
        <begin position="563"/>
        <end position="580"/>
    </location>
</feature>
<evidence type="ECO:0000256" key="4">
    <source>
        <dbReference type="ARBA" id="ARBA00022989"/>
    </source>
</evidence>
<organism evidence="10 11">
    <name type="scientific">Digitaria exilis</name>
    <dbReference type="NCBI Taxonomy" id="1010633"/>
    <lineage>
        <taxon>Eukaryota</taxon>
        <taxon>Viridiplantae</taxon>
        <taxon>Streptophyta</taxon>
        <taxon>Embryophyta</taxon>
        <taxon>Tracheophyta</taxon>
        <taxon>Spermatophyta</taxon>
        <taxon>Magnoliopsida</taxon>
        <taxon>Liliopsida</taxon>
        <taxon>Poales</taxon>
        <taxon>Poaceae</taxon>
        <taxon>PACMAD clade</taxon>
        <taxon>Panicoideae</taxon>
        <taxon>Panicodae</taxon>
        <taxon>Paniceae</taxon>
        <taxon>Anthephorinae</taxon>
        <taxon>Digitaria</taxon>
    </lineage>
</organism>
<proteinExistence type="predicted"/>
<keyword evidence="11" id="KW-1185">Reference proteome</keyword>
<keyword evidence="5 7" id="KW-0040">ANK repeat</keyword>
<dbReference type="OrthoDB" id="1847170at2759"/>